<dbReference type="InterPro" id="IPR007527">
    <property type="entry name" value="Znf_SWIM"/>
</dbReference>
<accession>A0AAD9X6A2</accession>
<keyword evidence="3" id="KW-0862">Zinc</keyword>
<evidence type="ECO:0000256" key="3">
    <source>
        <dbReference type="ARBA" id="ARBA00022833"/>
    </source>
</evidence>
<comment type="caution">
    <text evidence="7">The sequence shown here is derived from an EMBL/GenBank/DDBJ whole genome shotgun (WGS) entry which is preliminary data.</text>
</comment>
<protein>
    <recommendedName>
        <fullName evidence="6">SWIM-type domain-containing protein</fullName>
    </recommendedName>
</protein>
<dbReference type="PANTHER" id="PTHR31973">
    <property type="entry name" value="POLYPROTEIN, PUTATIVE-RELATED"/>
    <property type="match status" value="1"/>
</dbReference>
<dbReference type="GO" id="GO:0008270">
    <property type="term" value="F:zinc ion binding"/>
    <property type="evidence" value="ECO:0007669"/>
    <property type="project" value="UniProtKB-KW"/>
</dbReference>
<name>A0AAD9X6A2_9ROSI</name>
<dbReference type="SMART" id="SM00575">
    <property type="entry name" value="ZnF_PMZ"/>
    <property type="match status" value="1"/>
</dbReference>
<proteinExistence type="predicted"/>
<dbReference type="PROSITE" id="PS50966">
    <property type="entry name" value="ZF_SWIM"/>
    <property type="match status" value="1"/>
</dbReference>
<evidence type="ECO:0000256" key="5">
    <source>
        <dbReference type="SAM" id="MobiDB-lite"/>
    </source>
</evidence>
<feature type="region of interest" description="Disordered" evidence="5">
    <location>
        <begin position="130"/>
        <end position="149"/>
    </location>
</feature>
<dbReference type="Pfam" id="PF04434">
    <property type="entry name" value="SWIM"/>
    <property type="match status" value="1"/>
</dbReference>
<evidence type="ECO:0000259" key="6">
    <source>
        <dbReference type="PROSITE" id="PS50966"/>
    </source>
</evidence>
<reference evidence="7" key="1">
    <citation type="journal article" date="2023" name="Plant J.">
        <title>Genome sequences and population genomics provide insights into the demographic history, inbreeding, and mutation load of two 'living fossil' tree species of Dipteronia.</title>
        <authorList>
            <person name="Feng Y."/>
            <person name="Comes H.P."/>
            <person name="Chen J."/>
            <person name="Zhu S."/>
            <person name="Lu R."/>
            <person name="Zhang X."/>
            <person name="Li P."/>
            <person name="Qiu J."/>
            <person name="Olsen K.M."/>
            <person name="Qiu Y."/>
        </authorList>
    </citation>
    <scope>NUCLEOTIDE SEQUENCE</scope>
    <source>
        <strain evidence="7">KIB01</strain>
    </source>
</reference>
<gene>
    <name evidence="7" type="ORF">Ddye_013420</name>
</gene>
<evidence type="ECO:0000256" key="1">
    <source>
        <dbReference type="ARBA" id="ARBA00022723"/>
    </source>
</evidence>
<dbReference type="InterPro" id="IPR006564">
    <property type="entry name" value="Znf_PMZ"/>
</dbReference>
<evidence type="ECO:0000313" key="7">
    <source>
        <dbReference type="EMBL" id="KAK2653564.1"/>
    </source>
</evidence>
<evidence type="ECO:0000313" key="8">
    <source>
        <dbReference type="Proteomes" id="UP001280121"/>
    </source>
</evidence>
<keyword evidence="8" id="KW-1185">Reference proteome</keyword>
<feature type="domain" description="SWIM-type" evidence="6">
    <location>
        <begin position="272"/>
        <end position="304"/>
    </location>
</feature>
<sequence length="368" mass="42161">MQSFRLAINYNGQWDDLDYVDGKLIEEWVENKLSYNELVEMTYRLTGIERSIYDIILYGVIKLRSRWKKYRMKRDNDIDFIFLDDSSIKEIYIDMEKIVGRGICAGGDTHVHKLPPSFFKYDNVGCYTTDSDTEDEKPNEHDYPSSSEDTFIGVEQGASVEDGIGGTKNCGGAGGLLLVAHHMILSLQLCHVGSSLVSANICPKDIMRDMREMHGVELLYTKAWMAIQHARSTVYDFALEHVKSNQEKSQLCVVQPIDYTKYVVKDNECKVWTVDLELRTCTCRKFDLDMLPCAHAIAVCRHTRVPKERLCSDYFTTQWLQTAYAPSIHPVPHSSSWVLSEHVSSCVVHPHEGRRQLGRLKKLGYFLP</sequence>
<evidence type="ECO:0000256" key="4">
    <source>
        <dbReference type="PROSITE-ProRule" id="PRU00325"/>
    </source>
</evidence>
<dbReference type="AlphaFoldDB" id="A0AAD9X6A2"/>
<dbReference type="PANTHER" id="PTHR31973:SF187">
    <property type="entry name" value="MUTATOR TRANSPOSASE MUDRA PROTEIN"/>
    <property type="match status" value="1"/>
</dbReference>
<organism evidence="7 8">
    <name type="scientific">Dipteronia dyeriana</name>
    <dbReference type="NCBI Taxonomy" id="168575"/>
    <lineage>
        <taxon>Eukaryota</taxon>
        <taxon>Viridiplantae</taxon>
        <taxon>Streptophyta</taxon>
        <taxon>Embryophyta</taxon>
        <taxon>Tracheophyta</taxon>
        <taxon>Spermatophyta</taxon>
        <taxon>Magnoliopsida</taxon>
        <taxon>eudicotyledons</taxon>
        <taxon>Gunneridae</taxon>
        <taxon>Pentapetalae</taxon>
        <taxon>rosids</taxon>
        <taxon>malvids</taxon>
        <taxon>Sapindales</taxon>
        <taxon>Sapindaceae</taxon>
        <taxon>Hippocastanoideae</taxon>
        <taxon>Acereae</taxon>
        <taxon>Dipteronia</taxon>
    </lineage>
</organism>
<dbReference type="Proteomes" id="UP001280121">
    <property type="component" value="Unassembled WGS sequence"/>
</dbReference>
<evidence type="ECO:0000256" key="2">
    <source>
        <dbReference type="ARBA" id="ARBA00022771"/>
    </source>
</evidence>
<keyword evidence="1" id="KW-0479">Metal-binding</keyword>
<dbReference type="EMBL" id="JANJYI010000004">
    <property type="protein sequence ID" value="KAK2653564.1"/>
    <property type="molecule type" value="Genomic_DNA"/>
</dbReference>
<keyword evidence="2 4" id="KW-0863">Zinc-finger</keyword>